<dbReference type="InterPro" id="IPR015311">
    <property type="entry name" value="DFF40_C"/>
</dbReference>
<proteinExistence type="predicted"/>
<dbReference type="Pfam" id="PF02017">
    <property type="entry name" value="CIDE-N"/>
    <property type="match status" value="1"/>
</dbReference>
<reference evidence="4" key="1">
    <citation type="journal article" date="2023" name="G3 (Bethesda)">
        <title>Whole genome assembly and annotation of the endangered Caribbean coral Acropora cervicornis.</title>
        <authorList>
            <person name="Selwyn J.D."/>
            <person name="Vollmer S.V."/>
        </authorList>
    </citation>
    <scope>NUCLEOTIDE SEQUENCE</scope>
    <source>
        <strain evidence="4">K2</strain>
    </source>
</reference>
<dbReference type="PANTHER" id="PTHR13067">
    <property type="entry name" value="CASPASE-ACTIVATED DNASE"/>
    <property type="match status" value="1"/>
</dbReference>
<dbReference type="EMBL" id="JARQWQ010000048">
    <property type="protein sequence ID" value="KAK2557666.1"/>
    <property type="molecule type" value="Genomic_DNA"/>
</dbReference>
<sequence>MVIAKAYKIQDVRGKKRTGVVARSLADLRQKGASKLAVPKNCRVCLEDGTDVEDDDYFKLLPPQTVLVFVRPDETWEGPVTVLKHATEKIFRAHSQRDKIIERVQDLIHSPESHEMLCVLVELVNQLDSNIEAEERSEDKSWFDGLSPACNTKVDAMRSTAKARIRKYFSNAKESFEKASKKAQPLLMNALKNFEVELKKHQYFGDYFARSARKDLRLCCDRGWFDCKGPYNEKACSKHHKINPYAIGKKNIEKSRQIFPTMISAAENCPKGSQLNWVYFFELLFTHKNLKLVHVVCHVKGEHKGFECQAKSYYKKQERLLENS</sequence>
<dbReference type="AlphaFoldDB" id="A0AAD9QAE7"/>
<dbReference type="SUPFAM" id="SSF54060">
    <property type="entry name" value="His-Me finger endonucleases"/>
    <property type="match status" value="1"/>
</dbReference>
<dbReference type="Proteomes" id="UP001249851">
    <property type="component" value="Unassembled WGS sequence"/>
</dbReference>
<comment type="caution">
    <text evidence="4">The sequence shown here is derived from an EMBL/GenBank/DDBJ whole genome shotgun (WGS) entry which is preliminary data.</text>
</comment>
<dbReference type="InterPro" id="IPR039729">
    <property type="entry name" value="DFF40"/>
</dbReference>
<reference evidence="4" key="2">
    <citation type="journal article" date="2023" name="Science">
        <title>Genomic signatures of disease resistance in endangered staghorn corals.</title>
        <authorList>
            <person name="Vollmer S.V."/>
            <person name="Selwyn J.D."/>
            <person name="Despard B.A."/>
            <person name="Roesel C.L."/>
        </authorList>
    </citation>
    <scope>NUCLEOTIDE SEQUENCE</scope>
    <source>
        <strain evidence="4">K2</strain>
    </source>
</reference>
<protein>
    <submittedName>
        <fullName evidence="4">DNAation factor subunit beta</fullName>
    </submittedName>
</protein>
<dbReference type="GO" id="GO:0006309">
    <property type="term" value="P:apoptotic DNA fragmentation"/>
    <property type="evidence" value="ECO:0007669"/>
    <property type="project" value="InterPro"/>
</dbReference>
<dbReference type="Pfam" id="PF09230">
    <property type="entry name" value="DFF40"/>
    <property type="match status" value="1"/>
</dbReference>
<dbReference type="SUPFAM" id="SSF54277">
    <property type="entry name" value="CAD &amp; PB1 domains"/>
    <property type="match status" value="1"/>
</dbReference>
<name>A0AAD9QAE7_ACRCE</name>
<dbReference type="Gene3D" id="3.10.20.10">
    <property type="match status" value="1"/>
</dbReference>
<dbReference type="PROSITE" id="PS51135">
    <property type="entry name" value="CIDE_N"/>
    <property type="match status" value="1"/>
</dbReference>
<evidence type="ECO:0000313" key="4">
    <source>
        <dbReference type="EMBL" id="KAK2557666.1"/>
    </source>
</evidence>
<evidence type="ECO:0000256" key="2">
    <source>
        <dbReference type="PROSITE-ProRule" id="PRU00447"/>
    </source>
</evidence>
<dbReference type="PANTHER" id="PTHR13067:SF2">
    <property type="entry name" value="CASPASE-ACTIVATED DNASE"/>
    <property type="match status" value="1"/>
</dbReference>
<dbReference type="InterPro" id="IPR044925">
    <property type="entry name" value="His-Me_finger_sf"/>
</dbReference>
<dbReference type="InterPro" id="IPR003508">
    <property type="entry name" value="CIDE-N_dom"/>
</dbReference>
<dbReference type="GO" id="GO:0005737">
    <property type="term" value="C:cytoplasm"/>
    <property type="evidence" value="ECO:0007669"/>
    <property type="project" value="InterPro"/>
</dbReference>
<dbReference type="GO" id="GO:0004520">
    <property type="term" value="F:DNA endonuclease activity"/>
    <property type="evidence" value="ECO:0007669"/>
    <property type="project" value="InterPro"/>
</dbReference>
<keyword evidence="1 2" id="KW-0053">Apoptosis</keyword>
<feature type="domain" description="CIDE-N" evidence="3">
    <location>
        <begin position="3"/>
        <end position="78"/>
    </location>
</feature>
<accession>A0AAD9QAE7</accession>
<organism evidence="4 5">
    <name type="scientific">Acropora cervicornis</name>
    <name type="common">Staghorn coral</name>
    <dbReference type="NCBI Taxonomy" id="6130"/>
    <lineage>
        <taxon>Eukaryota</taxon>
        <taxon>Metazoa</taxon>
        <taxon>Cnidaria</taxon>
        <taxon>Anthozoa</taxon>
        <taxon>Hexacorallia</taxon>
        <taxon>Scleractinia</taxon>
        <taxon>Astrocoeniina</taxon>
        <taxon>Acroporidae</taxon>
        <taxon>Acropora</taxon>
    </lineage>
</organism>
<dbReference type="GO" id="GO:0016787">
    <property type="term" value="F:hydrolase activity"/>
    <property type="evidence" value="ECO:0007669"/>
    <property type="project" value="InterPro"/>
</dbReference>
<keyword evidence="5" id="KW-1185">Reference proteome</keyword>
<gene>
    <name evidence="4" type="ORF">P5673_020026</name>
</gene>
<dbReference type="SMART" id="SM00266">
    <property type="entry name" value="CAD"/>
    <property type="match status" value="1"/>
</dbReference>
<evidence type="ECO:0000259" key="3">
    <source>
        <dbReference type="PROSITE" id="PS51135"/>
    </source>
</evidence>
<dbReference type="GO" id="GO:0005634">
    <property type="term" value="C:nucleus"/>
    <property type="evidence" value="ECO:0007669"/>
    <property type="project" value="InterPro"/>
</dbReference>
<evidence type="ECO:0000256" key="1">
    <source>
        <dbReference type="ARBA" id="ARBA00022703"/>
    </source>
</evidence>
<evidence type="ECO:0000313" key="5">
    <source>
        <dbReference type="Proteomes" id="UP001249851"/>
    </source>
</evidence>